<gene>
    <name evidence="1" type="ORF">BJ979_003214</name>
</gene>
<dbReference type="PANTHER" id="PTHR43611:SF3">
    <property type="entry name" value="FLAVIN MONONUCLEOTIDE HYDROLASE 1, CHLOROPLATIC"/>
    <property type="match status" value="1"/>
</dbReference>
<dbReference type="Gene3D" id="3.40.50.1000">
    <property type="entry name" value="HAD superfamily/HAD-like"/>
    <property type="match status" value="1"/>
</dbReference>
<dbReference type="InterPro" id="IPR023214">
    <property type="entry name" value="HAD_sf"/>
</dbReference>
<name>A0A852YN46_9MICO</name>
<proteinExistence type="predicted"/>
<dbReference type="InterPro" id="IPR036412">
    <property type="entry name" value="HAD-like_sf"/>
</dbReference>
<dbReference type="InterPro" id="IPR006439">
    <property type="entry name" value="HAD-SF_hydro_IA"/>
</dbReference>
<dbReference type="PANTHER" id="PTHR43611">
    <property type="entry name" value="ALPHA-D-GLUCOSE 1-PHOSPHATE PHOSPHATASE"/>
    <property type="match status" value="1"/>
</dbReference>
<dbReference type="NCBIfam" id="TIGR01509">
    <property type="entry name" value="HAD-SF-IA-v3"/>
    <property type="match status" value="1"/>
</dbReference>
<dbReference type="Proteomes" id="UP000553888">
    <property type="component" value="Unassembled WGS sequence"/>
</dbReference>
<comment type="caution">
    <text evidence="1">The sequence shown here is derived from an EMBL/GenBank/DDBJ whole genome shotgun (WGS) entry which is preliminary data.</text>
</comment>
<accession>A0A852YN46</accession>
<organism evidence="1 2">
    <name type="scientific">Schumannella luteola</name>
    <dbReference type="NCBI Taxonomy" id="472059"/>
    <lineage>
        <taxon>Bacteria</taxon>
        <taxon>Bacillati</taxon>
        <taxon>Actinomycetota</taxon>
        <taxon>Actinomycetes</taxon>
        <taxon>Micrococcales</taxon>
        <taxon>Microbacteriaceae</taxon>
        <taxon>Schumannella</taxon>
    </lineage>
</organism>
<dbReference type="RefSeq" id="WP_179569512.1">
    <property type="nucleotide sequence ID" value="NZ_JACBZY010000001.1"/>
</dbReference>
<dbReference type="SUPFAM" id="SSF56784">
    <property type="entry name" value="HAD-like"/>
    <property type="match status" value="1"/>
</dbReference>
<evidence type="ECO:0000313" key="1">
    <source>
        <dbReference type="EMBL" id="NYH00589.1"/>
    </source>
</evidence>
<dbReference type="Pfam" id="PF00702">
    <property type="entry name" value="Hydrolase"/>
    <property type="match status" value="1"/>
</dbReference>
<dbReference type="EMBL" id="JACBZY010000001">
    <property type="protein sequence ID" value="NYH00589.1"/>
    <property type="molecule type" value="Genomic_DNA"/>
</dbReference>
<protein>
    <submittedName>
        <fullName evidence="1">Putative hydrolase of the HAD superfamily</fullName>
    </submittedName>
</protein>
<dbReference type="SFLD" id="SFLDG01129">
    <property type="entry name" value="C1.5:_HAD__Beta-PGM__Phosphata"/>
    <property type="match status" value="1"/>
</dbReference>
<reference evidence="1 2" key="1">
    <citation type="submission" date="2020-07" db="EMBL/GenBank/DDBJ databases">
        <title>Sequencing the genomes of 1000 actinobacteria strains.</title>
        <authorList>
            <person name="Klenk H.-P."/>
        </authorList>
    </citation>
    <scope>NUCLEOTIDE SEQUENCE [LARGE SCALE GENOMIC DNA]</scope>
    <source>
        <strain evidence="1 2">DSM 23141</strain>
    </source>
</reference>
<keyword evidence="2" id="KW-1185">Reference proteome</keyword>
<dbReference type="GO" id="GO:0016787">
    <property type="term" value="F:hydrolase activity"/>
    <property type="evidence" value="ECO:0007669"/>
    <property type="project" value="UniProtKB-KW"/>
</dbReference>
<keyword evidence="1" id="KW-0378">Hydrolase</keyword>
<dbReference type="AlphaFoldDB" id="A0A852YN46"/>
<dbReference type="SFLD" id="SFLDS00003">
    <property type="entry name" value="Haloacid_Dehalogenase"/>
    <property type="match status" value="1"/>
</dbReference>
<dbReference type="NCBIfam" id="TIGR01549">
    <property type="entry name" value="HAD-SF-IA-v1"/>
    <property type="match status" value="1"/>
</dbReference>
<dbReference type="PRINTS" id="PR00413">
    <property type="entry name" value="HADHALOGNASE"/>
</dbReference>
<sequence>MSDAANRPTTAPSSADAAELPAVPVRWLLFDVGGVIEVVDDAVWPGRLRERWAARLGLEPEEFSQRLAEADLPDVATTSGQAEAYWSGMGAALGASPEQLAELRADFWNEYCGTADEPLLEFLRTLHGRVGLAILSNSGDGAREEEERRFGFASLFDPILYSHEIGVNKPDPEAFRIALRELGAEPGEVLFVDNWTDNVSAARELGLRAHLHADGQAGTPATIAAIEAALSGA</sequence>
<evidence type="ECO:0000313" key="2">
    <source>
        <dbReference type="Proteomes" id="UP000553888"/>
    </source>
</evidence>